<evidence type="ECO:0000313" key="2">
    <source>
        <dbReference type="EMBL" id="GFO16978.1"/>
    </source>
</evidence>
<dbReference type="Proteomes" id="UP000735302">
    <property type="component" value="Unassembled WGS sequence"/>
</dbReference>
<comment type="caution">
    <text evidence="2">The sequence shown here is derived from an EMBL/GenBank/DDBJ whole genome shotgun (WGS) entry which is preliminary data.</text>
</comment>
<organism evidence="2 3">
    <name type="scientific">Plakobranchus ocellatus</name>
    <dbReference type="NCBI Taxonomy" id="259542"/>
    <lineage>
        <taxon>Eukaryota</taxon>
        <taxon>Metazoa</taxon>
        <taxon>Spiralia</taxon>
        <taxon>Lophotrochozoa</taxon>
        <taxon>Mollusca</taxon>
        <taxon>Gastropoda</taxon>
        <taxon>Heterobranchia</taxon>
        <taxon>Euthyneura</taxon>
        <taxon>Panpulmonata</taxon>
        <taxon>Sacoglossa</taxon>
        <taxon>Placobranchoidea</taxon>
        <taxon>Plakobranchidae</taxon>
        <taxon>Plakobranchus</taxon>
    </lineage>
</organism>
<keyword evidence="3" id="KW-1185">Reference proteome</keyword>
<accession>A0AAV4BDP0</accession>
<name>A0AAV4BDP0_9GAST</name>
<gene>
    <name evidence="2" type="ORF">PoB_004348300</name>
</gene>
<feature type="region of interest" description="Disordered" evidence="1">
    <location>
        <begin position="107"/>
        <end position="131"/>
    </location>
</feature>
<proteinExistence type="predicted"/>
<evidence type="ECO:0000256" key="1">
    <source>
        <dbReference type="SAM" id="MobiDB-lite"/>
    </source>
</evidence>
<reference evidence="2 3" key="1">
    <citation type="journal article" date="2021" name="Elife">
        <title>Chloroplast acquisition without the gene transfer in kleptoplastic sea slugs, Plakobranchus ocellatus.</title>
        <authorList>
            <person name="Maeda T."/>
            <person name="Takahashi S."/>
            <person name="Yoshida T."/>
            <person name="Shimamura S."/>
            <person name="Takaki Y."/>
            <person name="Nagai Y."/>
            <person name="Toyoda A."/>
            <person name="Suzuki Y."/>
            <person name="Arimoto A."/>
            <person name="Ishii H."/>
            <person name="Satoh N."/>
            <person name="Nishiyama T."/>
            <person name="Hasebe M."/>
            <person name="Maruyama T."/>
            <person name="Minagawa J."/>
            <person name="Obokata J."/>
            <person name="Shigenobu S."/>
        </authorList>
    </citation>
    <scope>NUCLEOTIDE SEQUENCE [LARGE SCALE GENOMIC DNA]</scope>
</reference>
<sequence length="131" mass="14968">MRHSILASIHHGYSTDDFQQHQFCPPGPDSWCFYKQSIDGLKFFLSANNVVLSPGDDSGVIEPKFFSKVVDRRKGNKLPFQGCVEQLEENEDTEELSSATKNMVVTAEDIDEEFQKRPRRKKKNKETKGNS</sequence>
<dbReference type="EMBL" id="BLXT01004727">
    <property type="protein sequence ID" value="GFO16978.1"/>
    <property type="molecule type" value="Genomic_DNA"/>
</dbReference>
<protein>
    <submittedName>
        <fullName evidence="2">RNA 2'-phosphotransferase, tpt1/kpta family protein</fullName>
    </submittedName>
</protein>
<dbReference type="AlphaFoldDB" id="A0AAV4BDP0"/>
<evidence type="ECO:0000313" key="3">
    <source>
        <dbReference type="Proteomes" id="UP000735302"/>
    </source>
</evidence>